<evidence type="ECO:0000256" key="4">
    <source>
        <dbReference type="ARBA" id="ARBA00023224"/>
    </source>
</evidence>
<dbReference type="PANTHER" id="PTHR32089">
    <property type="entry name" value="METHYL-ACCEPTING CHEMOTAXIS PROTEIN MCPB"/>
    <property type="match status" value="1"/>
</dbReference>
<keyword evidence="7" id="KW-0812">Transmembrane</keyword>
<dbReference type="PANTHER" id="PTHR32089:SF112">
    <property type="entry name" value="LYSOZYME-LIKE PROTEIN-RELATED"/>
    <property type="match status" value="1"/>
</dbReference>
<keyword evidence="2" id="KW-1003">Cell membrane</keyword>
<dbReference type="PROSITE" id="PS50885">
    <property type="entry name" value="HAMP"/>
    <property type="match status" value="1"/>
</dbReference>
<evidence type="ECO:0000256" key="1">
    <source>
        <dbReference type="ARBA" id="ARBA00004236"/>
    </source>
</evidence>
<evidence type="ECO:0000259" key="8">
    <source>
        <dbReference type="PROSITE" id="PS50111"/>
    </source>
</evidence>
<evidence type="ECO:0000256" key="2">
    <source>
        <dbReference type="ARBA" id="ARBA00022475"/>
    </source>
</evidence>
<gene>
    <name evidence="10" type="primary">mcpA_9</name>
    <name evidence="10" type="ORF">NCTC10338_01961</name>
</gene>
<keyword evidence="3 7" id="KW-0472">Membrane</keyword>
<dbReference type="InterPro" id="IPR004089">
    <property type="entry name" value="MCPsignal_dom"/>
</dbReference>
<comment type="caution">
    <text evidence="10">The sequence shown here is derived from an EMBL/GenBank/DDBJ whole genome shotgun (WGS) entry which is preliminary data.</text>
</comment>
<dbReference type="CDD" id="cd06225">
    <property type="entry name" value="HAMP"/>
    <property type="match status" value="1"/>
</dbReference>
<dbReference type="SMART" id="SM00304">
    <property type="entry name" value="HAMP"/>
    <property type="match status" value="1"/>
</dbReference>
<sequence>MLYLGRKQARLSSSKASEKCCFIEVIDKISLTKGENGMLQKLRFKTIRAKILSAFFIVVFFIACFNTYSYFANKRVISAGEEIVYKELQLLTANEKLASTISVRTTAAKSYVLTGDQKYKKEFEAYVKIAEENNKLLTELSTDTNLSKTVEKAREWRGFVQTKVFDEYDKGNVELAIQNLNSIDSLATEVRKGYEGLAQAREASINELGQAMIAQSKESLNVGLAIGVMITLIAIVTAYISAHMIANPIKAVIEKISQMADGDISQPPLPERMKDEIGLLVQSTNTLNQKLHEIIGSIHVVAGNVAANSEQLAQSSLDVKTGAEQIALTMLELAGGSESQAHNASDLAQIIDTFKVNVQQANAQGIDLQGYSSEVLQLTTSGQQLMNTSTQQMFAIDTIVQEAVAKVAGLNRQSQEISKLVSVIDDIANQTNLLALNAAIEAARAGEQGKGFAVVAAEVRKLAEQVSYSVTDISSIVGRIQNETVGVTASLQTGYEEVKRGTEQITNTNTTFEQIASAVNSMFSNIQGITENLQGISTTTEHINRSIDEIAAISEQSAAGVEQTTATIDETVVTMDEISKNTDDLASMAERLNKEVQHFKL</sequence>
<dbReference type="Pfam" id="PF00015">
    <property type="entry name" value="MCPsignal"/>
    <property type="match status" value="1"/>
</dbReference>
<evidence type="ECO:0000256" key="6">
    <source>
        <dbReference type="PROSITE-ProRule" id="PRU00284"/>
    </source>
</evidence>
<dbReference type="PROSITE" id="PS50111">
    <property type="entry name" value="CHEMOTAXIS_TRANSDUC_2"/>
    <property type="match status" value="1"/>
</dbReference>
<evidence type="ECO:0000256" key="3">
    <source>
        <dbReference type="ARBA" id="ARBA00023136"/>
    </source>
</evidence>
<dbReference type="GO" id="GO:0007165">
    <property type="term" value="P:signal transduction"/>
    <property type="evidence" value="ECO:0007669"/>
    <property type="project" value="UniProtKB-KW"/>
</dbReference>
<reference evidence="10 11" key="1">
    <citation type="submission" date="2018-06" db="EMBL/GenBank/DDBJ databases">
        <authorList>
            <consortium name="Pathogen Informatics"/>
            <person name="Doyle S."/>
        </authorList>
    </citation>
    <scope>NUCLEOTIDE SEQUENCE [LARGE SCALE GENOMIC DNA]</scope>
    <source>
        <strain evidence="10 11">NCTC10338</strain>
    </source>
</reference>
<dbReference type="Proteomes" id="UP000255295">
    <property type="component" value="Unassembled WGS sequence"/>
</dbReference>
<comment type="similarity">
    <text evidence="5">Belongs to the methyl-accepting chemotaxis (MCP) protein family.</text>
</comment>
<evidence type="ECO:0000313" key="11">
    <source>
        <dbReference type="Proteomes" id="UP000255295"/>
    </source>
</evidence>
<dbReference type="EMBL" id="UFSZ01000001">
    <property type="protein sequence ID" value="SUV16876.1"/>
    <property type="molecule type" value="Genomic_DNA"/>
</dbReference>
<name>A0AAJ5D9S6_LYSSH</name>
<comment type="subcellular location">
    <subcellularLocation>
        <location evidence="1">Cell membrane</location>
    </subcellularLocation>
</comment>
<feature type="domain" description="HAMP" evidence="9">
    <location>
        <begin position="243"/>
        <end position="296"/>
    </location>
</feature>
<organism evidence="10 11">
    <name type="scientific">Lysinibacillus sphaericus</name>
    <name type="common">Bacillus sphaericus</name>
    <dbReference type="NCBI Taxonomy" id="1421"/>
    <lineage>
        <taxon>Bacteria</taxon>
        <taxon>Bacillati</taxon>
        <taxon>Bacillota</taxon>
        <taxon>Bacilli</taxon>
        <taxon>Bacillales</taxon>
        <taxon>Bacillaceae</taxon>
        <taxon>Lysinibacillus</taxon>
    </lineage>
</organism>
<evidence type="ECO:0000259" key="9">
    <source>
        <dbReference type="PROSITE" id="PS50885"/>
    </source>
</evidence>
<dbReference type="AlphaFoldDB" id="A0AAJ5D9S6"/>
<evidence type="ECO:0000313" key="10">
    <source>
        <dbReference type="EMBL" id="SUV16876.1"/>
    </source>
</evidence>
<accession>A0AAJ5D9S6</accession>
<feature type="domain" description="Methyl-accepting transducer" evidence="8">
    <location>
        <begin position="315"/>
        <end position="551"/>
    </location>
</feature>
<keyword evidence="4 6" id="KW-0807">Transducer</keyword>
<keyword evidence="7" id="KW-1133">Transmembrane helix</keyword>
<protein>
    <submittedName>
        <fullName evidence="10">Methyl-accepting chemotaxis sensory transducer with Cache sensor</fullName>
    </submittedName>
</protein>
<dbReference type="Gene3D" id="1.10.287.950">
    <property type="entry name" value="Methyl-accepting chemotaxis protein"/>
    <property type="match status" value="1"/>
</dbReference>
<dbReference type="SUPFAM" id="SSF58104">
    <property type="entry name" value="Methyl-accepting chemotaxis protein (MCP) signaling domain"/>
    <property type="match status" value="1"/>
</dbReference>
<evidence type="ECO:0000256" key="7">
    <source>
        <dbReference type="SAM" id="Phobius"/>
    </source>
</evidence>
<feature type="transmembrane region" description="Helical" evidence="7">
    <location>
        <begin position="220"/>
        <end position="240"/>
    </location>
</feature>
<dbReference type="InterPro" id="IPR003660">
    <property type="entry name" value="HAMP_dom"/>
</dbReference>
<dbReference type="CDD" id="cd11386">
    <property type="entry name" value="MCP_signal"/>
    <property type="match status" value="1"/>
</dbReference>
<dbReference type="SMART" id="SM00283">
    <property type="entry name" value="MA"/>
    <property type="match status" value="1"/>
</dbReference>
<evidence type="ECO:0000256" key="5">
    <source>
        <dbReference type="ARBA" id="ARBA00029447"/>
    </source>
</evidence>
<feature type="transmembrane region" description="Helical" evidence="7">
    <location>
        <begin position="51"/>
        <end position="71"/>
    </location>
</feature>
<proteinExistence type="inferred from homology"/>
<dbReference type="Pfam" id="PF00672">
    <property type="entry name" value="HAMP"/>
    <property type="match status" value="1"/>
</dbReference>
<dbReference type="GO" id="GO:0005886">
    <property type="term" value="C:plasma membrane"/>
    <property type="evidence" value="ECO:0007669"/>
    <property type="project" value="UniProtKB-SubCell"/>
</dbReference>